<reference evidence="1 2" key="1">
    <citation type="submission" date="2010-05" db="EMBL/GenBank/DDBJ databases">
        <title>The Genome Sequence of Thecamonas trahens ATCC 50062.</title>
        <authorList>
            <consortium name="The Broad Institute Genome Sequencing Platform"/>
            <person name="Russ C."/>
            <person name="Cuomo C."/>
            <person name="Shea T."/>
            <person name="Young S.K."/>
            <person name="Zeng Q."/>
            <person name="Koehrsen M."/>
            <person name="Haas B."/>
            <person name="Borodovsky M."/>
            <person name="Guigo R."/>
            <person name="Alvarado L."/>
            <person name="Berlin A."/>
            <person name="Bochicchio J."/>
            <person name="Borenstein D."/>
            <person name="Chapman S."/>
            <person name="Chen Z."/>
            <person name="Freedman E."/>
            <person name="Gellesch M."/>
            <person name="Goldberg J."/>
            <person name="Griggs A."/>
            <person name="Gujja S."/>
            <person name="Heilman E."/>
            <person name="Heiman D."/>
            <person name="Hepburn T."/>
            <person name="Howarth C."/>
            <person name="Jen D."/>
            <person name="Larson L."/>
            <person name="Mehta T."/>
            <person name="Park D."/>
            <person name="Pearson M."/>
            <person name="Roberts A."/>
            <person name="Saif S."/>
            <person name="Shenoy N."/>
            <person name="Sisk P."/>
            <person name="Stolte C."/>
            <person name="Sykes S."/>
            <person name="Thomson T."/>
            <person name="Walk T."/>
            <person name="White J."/>
            <person name="Yandava C."/>
            <person name="Burger G."/>
            <person name="Gray M.W."/>
            <person name="Holland P.W.H."/>
            <person name="King N."/>
            <person name="Lang F.B.F."/>
            <person name="Roger A.J."/>
            <person name="Ruiz-Trillo I."/>
            <person name="Lander E."/>
            <person name="Nusbaum C."/>
        </authorList>
    </citation>
    <scope>NUCLEOTIDE SEQUENCE [LARGE SCALE GENOMIC DNA]</scope>
    <source>
        <strain evidence="1 2">ATCC 50062</strain>
    </source>
</reference>
<accession>A0A0L0D350</accession>
<gene>
    <name evidence="1" type="ORF">AMSG_11757</name>
</gene>
<dbReference type="GeneID" id="25569672"/>
<dbReference type="AlphaFoldDB" id="A0A0L0D350"/>
<proteinExistence type="predicted"/>
<name>A0A0L0D350_THETB</name>
<evidence type="ECO:0000313" key="2">
    <source>
        <dbReference type="Proteomes" id="UP000054408"/>
    </source>
</evidence>
<dbReference type="RefSeq" id="XP_013760255.1">
    <property type="nucleotide sequence ID" value="XM_013904801.1"/>
</dbReference>
<dbReference type="EMBL" id="GL349444">
    <property type="protein sequence ID" value="KNC46772.1"/>
    <property type="molecule type" value="Genomic_DNA"/>
</dbReference>
<protein>
    <submittedName>
        <fullName evidence="1">Uncharacterized protein</fullName>
    </submittedName>
</protein>
<evidence type="ECO:0000313" key="1">
    <source>
        <dbReference type="EMBL" id="KNC46772.1"/>
    </source>
</evidence>
<dbReference type="Proteomes" id="UP000054408">
    <property type="component" value="Unassembled WGS sequence"/>
</dbReference>
<organism evidence="1 2">
    <name type="scientific">Thecamonas trahens ATCC 50062</name>
    <dbReference type="NCBI Taxonomy" id="461836"/>
    <lineage>
        <taxon>Eukaryota</taxon>
        <taxon>Apusozoa</taxon>
        <taxon>Apusomonadida</taxon>
        <taxon>Apusomonadidae</taxon>
        <taxon>Thecamonas</taxon>
    </lineage>
</organism>
<keyword evidence="2" id="KW-1185">Reference proteome</keyword>
<sequence length="121" mass="12959">MSMAARSRANSARALEAVGTAVSNAARAGRAVVSFSISSRSSMIDSTAPEVRRGMSWVSTARARAPAFMATICSETYERRWLEDVVSSISARMILLRKRRRAARLRRASSAASSSASSSSV</sequence>